<accession>A0ABM8SDN4</accession>
<comment type="cofactor">
    <cofactor evidence="14 15">
        <name>Mn(2+)</name>
        <dbReference type="ChEBI" id="CHEBI:29035"/>
    </cofactor>
    <cofactor evidence="14 15">
        <name>Mg(2+)</name>
        <dbReference type="ChEBI" id="CHEBI:18420"/>
    </cofactor>
    <text evidence="14 15">Manganese or magnesium. Binds 1 divalent metal ion per monomer in the absence of substrate. May bind a second metal ion after substrate binding.</text>
</comment>
<evidence type="ECO:0000256" key="2">
    <source>
        <dbReference type="ARBA" id="ARBA00001946"/>
    </source>
</evidence>
<dbReference type="Pfam" id="PF01351">
    <property type="entry name" value="RNase_HII"/>
    <property type="match status" value="1"/>
</dbReference>
<comment type="similarity">
    <text evidence="5 14 16">Belongs to the RNase HII family.</text>
</comment>
<proteinExistence type="inferred from homology"/>
<dbReference type="HAMAP" id="MF_00052_B">
    <property type="entry name" value="RNase_HII_B"/>
    <property type="match status" value="1"/>
</dbReference>
<comment type="catalytic activity">
    <reaction evidence="1 14 15 16">
        <text>Endonucleolytic cleavage to 5'-phosphomonoester.</text>
        <dbReference type="EC" id="3.1.26.4"/>
    </reaction>
</comment>
<dbReference type="PROSITE" id="PS51975">
    <property type="entry name" value="RNASE_H_2"/>
    <property type="match status" value="1"/>
</dbReference>
<evidence type="ECO:0000256" key="5">
    <source>
        <dbReference type="ARBA" id="ARBA00007383"/>
    </source>
</evidence>
<comment type="function">
    <text evidence="3 14 16">Endonuclease that specifically degrades the RNA of RNA-DNA hybrids.</text>
</comment>
<evidence type="ECO:0000256" key="10">
    <source>
        <dbReference type="ARBA" id="ARBA00022723"/>
    </source>
</evidence>
<evidence type="ECO:0000259" key="17">
    <source>
        <dbReference type="PROSITE" id="PS51975"/>
    </source>
</evidence>
<keyword evidence="13 14" id="KW-0464">Manganese</keyword>
<dbReference type="RefSeq" id="WP_213044328.1">
    <property type="nucleotide sequence ID" value="NZ_CAJNBJ010000021.1"/>
</dbReference>
<evidence type="ECO:0000256" key="8">
    <source>
        <dbReference type="ARBA" id="ARBA00022490"/>
    </source>
</evidence>
<keyword evidence="8 14" id="KW-0963">Cytoplasm</keyword>
<dbReference type="NCBIfam" id="NF000594">
    <property type="entry name" value="PRK00015.1-1"/>
    <property type="match status" value="1"/>
</dbReference>
<dbReference type="InterPro" id="IPR024567">
    <property type="entry name" value="RNase_HII/HIII_dom"/>
</dbReference>
<dbReference type="Proteomes" id="UP000675880">
    <property type="component" value="Unassembled WGS sequence"/>
</dbReference>
<feature type="binding site" evidence="14 15">
    <location>
        <position position="32"/>
    </location>
    <ligand>
        <name>a divalent metal cation</name>
        <dbReference type="ChEBI" id="CHEBI:60240"/>
    </ligand>
</feature>
<comment type="cofactor">
    <cofactor evidence="2">
        <name>Mg(2+)</name>
        <dbReference type="ChEBI" id="CHEBI:18420"/>
    </cofactor>
</comment>
<dbReference type="CDD" id="cd07182">
    <property type="entry name" value="RNase_HII_bacteria_HII_like"/>
    <property type="match status" value="1"/>
</dbReference>
<dbReference type="PANTHER" id="PTHR10954">
    <property type="entry name" value="RIBONUCLEASE H2 SUBUNIT A"/>
    <property type="match status" value="1"/>
</dbReference>
<evidence type="ECO:0000313" key="19">
    <source>
        <dbReference type="Proteomes" id="UP000675880"/>
    </source>
</evidence>
<sequence length="224" mass="24373">MADRLNPATVGPSEEFEGEARSRGYRFIAGLDEAGRGPLAGPVVAAAVLLPRRCRLPGLNDSKQISESERNRLFAEIVRRATGVGIGAATEAEIDRLNILEASRLAMRRALDALPLRPDFVLLDAVTLSGLSIPQRAIIKGDGLSCSIAAASIVAKVTRDRLMVEYHRWYPHYNFAEHKGYGTPEHLHLLRAHGPCPIHRRSFAPVRECVACDGVEVLPPVASV</sequence>
<dbReference type="Gene3D" id="3.30.420.10">
    <property type="entry name" value="Ribonuclease H-like superfamily/Ribonuclease H"/>
    <property type="match status" value="1"/>
</dbReference>
<evidence type="ECO:0000256" key="11">
    <source>
        <dbReference type="ARBA" id="ARBA00022759"/>
    </source>
</evidence>
<evidence type="ECO:0000256" key="9">
    <source>
        <dbReference type="ARBA" id="ARBA00022722"/>
    </source>
</evidence>
<feature type="binding site" evidence="14 15">
    <location>
        <position position="124"/>
    </location>
    <ligand>
        <name>a divalent metal cation</name>
        <dbReference type="ChEBI" id="CHEBI:60240"/>
    </ligand>
</feature>
<evidence type="ECO:0000256" key="6">
    <source>
        <dbReference type="ARBA" id="ARBA00012180"/>
    </source>
</evidence>
<reference evidence="18 19" key="1">
    <citation type="submission" date="2021-02" db="EMBL/GenBank/DDBJ databases">
        <authorList>
            <person name="Han P."/>
        </authorList>
    </citation>
    <scope>NUCLEOTIDE SEQUENCE [LARGE SCALE GENOMIC DNA]</scope>
    <source>
        <strain evidence="18">Candidatus Nitrospira sp. ZN2</strain>
    </source>
</reference>
<dbReference type="InterPro" id="IPR036397">
    <property type="entry name" value="RNaseH_sf"/>
</dbReference>
<evidence type="ECO:0000256" key="7">
    <source>
        <dbReference type="ARBA" id="ARBA00019179"/>
    </source>
</evidence>
<evidence type="ECO:0000313" key="18">
    <source>
        <dbReference type="EMBL" id="CAE6803319.1"/>
    </source>
</evidence>
<dbReference type="PANTHER" id="PTHR10954:SF18">
    <property type="entry name" value="RIBONUCLEASE HII"/>
    <property type="match status" value="1"/>
</dbReference>
<keyword evidence="19" id="KW-1185">Reference proteome</keyword>
<keyword evidence="9 14" id="KW-0540">Nuclease</keyword>
<feature type="domain" description="RNase H type-2" evidence="17">
    <location>
        <begin position="26"/>
        <end position="215"/>
    </location>
</feature>
<dbReference type="InterPro" id="IPR012337">
    <property type="entry name" value="RNaseH-like_sf"/>
</dbReference>
<feature type="binding site" evidence="14 15">
    <location>
        <position position="33"/>
    </location>
    <ligand>
        <name>a divalent metal cation</name>
        <dbReference type="ChEBI" id="CHEBI:60240"/>
    </ligand>
</feature>
<evidence type="ECO:0000256" key="14">
    <source>
        <dbReference type="HAMAP-Rule" id="MF_00052"/>
    </source>
</evidence>
<evidence type="ECO:0000256" key="1">
    <source>
        <dbReference type="ARBA" id="ARBA00000077"/>
    </source>
</evidence>
<evidence type="ECO:0000256" key="16">
    <source>
        <dbReference type="RuleBase" id="RU003515"/>
    </source>
</evidence>
<gene>
    <name evidence="14" type="primary">rnhB</name>
    <name evidence="18" type="ORF">NSPZN2_80172</name>
</gene>
<keyword evidence="12 14" id="KW-0378">Hydrolase</keyword>
<comment type="caution">
    <text evidence="18">The sequence shown here is derived from an EMBL/GenBank/DDBJ whole genome shotgun (WGS) entry which is preliminary data.</text>
</comment>
<dbReference type="EMBL" id="CAJNBJ010000021">
    <property type="protein sequence ID" value="CAE6803319.1"/>
    <property type="molecule type" value="Genomic_DNA"/>
</dbReference>
<keyword evidence="10 14" id="KW-0479">Metal-binding</keyword>
<evidence type="ECO:0000256" key="13">
    <source>
        <dbReference type="ARBA" id="ARBA00023211"/>
    </source>
</evidence>
<dbReference type="GO" id="GO:0004523">
    <property type="term" value="F:RNA-DNA hybrid ribonuclease activity"/>
    <property type="evidence" value="ECO:0007669"/>
    <property type="project" value="UniProtKB-EC"/>
</dbReference>
<dbReference type="SUPFAM" id="SSF53098">
    <property type="entry name" value="Ribonuclease H-like"/>
    <property type="match status" value="1"/>
</dbReference>
<dbReference type="InterPro" id="IPR001352">
    <property type="entry name" value="RNase_HII/HIII"/>
</dbReference>
<keyword evidence="11 14" id="KW-0255">Endonuclease</keyword>
<dbReference type="InterPro" id="IPR022898">
    <property type="entry name" value="RNase_HII"/>
</dbReference>
<dbReference type="EC" id="3.1.26.4" evidence="6 14"/>
<protein>
    <recommendedName>
        <fullName evidence="7 14">Ribonuclease HII</fullName>
        <shortName evidence="14">RNase HII</shortName>
        <ecNumber evidence="6 14">3.1.26.4</ecNumber>
    </recommendedName>
</protein>
<evidence type="ECO:0000256" key="4">
    <source>
        <dbReference type="ARBA" id="ARBA00004496"/>
    </source>
</evidence>
<dbReference type="NCBIfam" id="NF000595">
    <property type="entry name" value="PRK00015.1-3"/>
    <property type="match status" value="1"/>
</dbReference>
<name>A0ABM8SDN4_9BACT</name>
<organism evidence="18 19">
    <name type="scientific">Nitrospira defluvii</name>
    <dbReference type="NCBI Taxonomy" id="330214"/>
    <lineage>
        <taxon>Bacteria</taxon>
        <taxon>Pseudomonadati</taxon>
        <taxon>Nitrospirota</taxon>
        <taxon>Nitrospiria</taxon>
        <taxon>Nitrospirales</taxon>
        <taxon>Nitrospiraceae</taxon>
        <taxon>Nitrospira</taxon>
    </lineage>
</organism>
<evidence type="ECO:0000256" key="12">
    <source>
        <dbReference type="ARBA" id="ARBA00022801"/>
    </source>
</evidence>
<evidence type="ECO:0000256" key="15">
    <source>
        <dbReference type="PROSITE-ProRule" id="PRU01319"/>
    </source>
</evidence>
<evidence type="ECO:0000256" key="3">
    <source>
        <dbReference type="ARBA" id="ARBA00004065"/>
    </source>
</evidence>
<comment type="subcellular location">
    <subcellularLocation>
        <location evidence="4 14">Cytoplasm</location>
    </subcellularLocation>
</comment>